<comment type="caution">
    <text evidence="3">The sequence shown here is derived from an EMBL/GenBank/DDBJ whole genome shotgun (WGS) entry which is preliminary data.</text>
</comment>
<feature type="domain" description="HTH cro/C1-type" evidence="2">
    <location>
        <begin position="14"/>
        <end position="55"/>
    </location>
</feature>
<name>A0ABX4TQY5_9HYPH</name>
<evidence type="ECO:0000256" key="1">
    <source>
        <dbReference type="SAM" id="MobiDB-lite"/>
    </source>
</evidence>
<accession>A0ABX4TQY5</accession>
<evidence type="ECO:0000313" key="4">
    <source>
        <dbReference type="Proteomes" id="UP001190825"/>
    </source>
</evidence>
<organism evidence="3 4">
    <name type="scientific">Sinorhizobium medicae</name>
    <dbReference type="NCBI Taxonomy" id="110321"/>
    <lineage>
        <taxon>Bacteria</taxon>
        <taxon>Pseudomonadati</taxon>
        <taxon>Pseudomonadota</taxon>
        <taxon>Alphaproteobacteria</taxon>
        <taxon>Hyphomicrobiales</taxon>
        <taxon>Rhizobiaceae</taxon>
        <taxon>Sinorhizobium/Ensifer group</taxon>
        <taxon>Sinorhizobium</taxon>
    </lineage>
</organism>
<dbReference type="RefSeq" id="WP_050578917.1">
    <property type="nucleotide sequence ID" value="NZ_ATYC01000022.1"/>
</dbReference>
<reference evidence="3 4" key="1">
    <citation type="journal article" date="2018" name="FEMS Microbiol. Ecol.">
        <title>Co-invading symbiotic mutualists of Medicago polymorpha retain high ancestral diversity and contain diverse accessory genomes.</title>
        <authorList>
            <person name="Porter S.S."/>
            <person name="Faber-Hammond J.J."/>
            <person name="Friesen M.L."/>
        </authorList>
    </citation>
    <scope>NUCLEOTIDE SEQUENCE [LARGE SCALE GENOMIC DNA]</scope>
    <source>
        <strain evidence="3 4">Str16</strain>
    </source>
</reference>
<keyword evidence="4" id="KW-1185">Reference proteome</keyword>
<dbReference type="CDD" id="cd00093">
    <property type="entry name" value="HTH_XRE"/>
    <property type="match status" value="1"/>
</dbReference>
<evidence type="ECO:0000259" key="2">
    <source>
        <dbReference type="Pfam" id="PF01381"/>
    </source>
</evidence>
<dbReference type="InterPro" id="IPR001387">
    <property type="entry name" value="Cro/C1-type_HTH"/>
</dbReference>
<evidence type="ECO:0000313" key="3">
    <source>
        <dbReference type="EMBL" id="PLU07055.1"/>
    </source>
</evidence>
<feature type="region of interest" description="Disordered" evidence="1">
    <location>
        <begin position="62"/>
        <end position="87"/>
    </location>
</feature>
<protein>
    <submittedName>
        <fullName evidence="3">Transcriptional regulator</fullName>
    </submittedName>
</protein>
<dbReference type="Proteomes" id="UP001190825">
    <property type="component" value="Unassembled WGS sequence"/>
</dbReference>
<sequence length="87" mass="9839">MDDVAEIARMIHRLEEAGLSRREIAEGSQTSPSAISRIANLNAKNPTFAMVKGIRAFYHRHFPNSDPHRRNDLQQRFAPGCQPRAGR</sequence>
<proteinExistence type="predicted"/>
<gene>
    <name evidence="3" type="ORF">BMJ33_05335</name>
</gene>
<dbReference type="EMBL" id="NBUC01000045">
    <property type="protein sequence ID" value="PLU07055.1"/>
    <property type="molecule type" value="Genomic_DNA"/>
</dbReference>
<dbReference type="Pfam" id="PF01381">
    <property type="entry name" value="HTH_3"/>
    <property type="match status" value="1"/>
</dbReference>